<dbReference type="InterPro" id="IPR052463">
    <property type="entry name" value="O-linked_mannose_GnT"/>
</dbReference>
<dbReference type="PANTHER" id="PTHR46396">
    <property type="entry name" value="PROTEIN O-LINKED-MANNOSE BETA-1,2-N-ACETYLGLUCOSAMINYLTRANSFERASE 1"/>
    <property type="match status" value="1"/>
</dbReference>
<keyword evidence="2" id="KW-1185">Reference proteome</keyword>
<dbReference type="PANTHER" id="PTHR46396:SF1">
    <property type="entry name" value="PROTEIN O-LINKED-MANNOSE BETA-1,2-N-ACETYLGLUCOSAMINYLTRANSFERASE 1"/>
    <property type="match status" value="1"/>
</dbReference>
<proteinExistence type="predicted"/>
<dbReference type="EMBL" id="VSRR010002597">
    <property type="protein sequence ID" value="MPC32273.1"/>
    <property type="molecule type" value="Genomic_DNA"/>
</dbReference>
<reference evidence="1 2" key="1">
    <citation type="submission" date="2019-05" db="EMBL/GenBank/DDBJ databases">
        <title>Another draft genome of Portunus trituberculatus and its Hox gene families provides insights of decapod evolution.</title>
        <authorList>
            <person name="Jeong J.-H."/>
            <person name="Song I."/>
            <person name="Kim S."/>
            <person name="Choi T."/>
            <person name="Kim D."/>
            <person name="Ryu S."/>
            <person name="Kim W."/>
        </authorList>
    </citation>
    <scope>NUCLEOTIDE SEQUENCE [LARGE SCALE GENOMIC DNA]</scope>
    <source>
        <tissue evidence="1">Muscle</tissue>
    </source>
</reference>
<accession>A0A5B7EGT8</accession>
<keyword evidence="1" id="KW-0328">Glycosyltransferase</keyword>
<dbReference type="GO" id="GO:0000139">
    <property type="term" value="C:Golgi membrane"/>
    <property type="evidence" value="ECO:0007669"/>
    <property type="project" value="TreeGrafter"/>
</dbReference>
<dbReference type="Gene3D" id="3.90.550.10">
    <property type="entry name" value="Spore Coat Polysaccharide Biosynthesis Protein SpsA, Chain A"/>
    <property type="match status" value="1"/>
</dbReference>
<dbReference type="Proteomes" id="UP000324222">
    <property type="component" value="Unassembled WGS sequence"/>
</dbReference>
<sequence length="777" mass="87538">MNTAPFPHEYEAWQRPLLHASHVPLLNTQLVLQTPHETHFLSDLKAAQPISAGSLCNDDFPLVASASRHSLVAYFVQEEDEDDDISSWYELAQCTGLHAASNQGHHAGVQLAFYPRQRLPSPPLQQQPPPQHPLNTYGFNYYMPRHAEAGQANYTRVYLMGVPYSRYSSLRHNAVELFDVRQLSKSRIAALHSKYTDSYSILLYNATTHNYHTLIKQLFTPSHHQPPSRKVQAEVWSGWKGWGLEIRNNDHLSSPYPNPRAMVGYTLAPSEDGPHPTSPNEGVTLTVLNQRQGTILVHRVFPLGQYWAHWADLEWHLQRVAPGRVVVLAIAVSGAVGLRHAAVRLAALGSLFVLHLPPTAHWTWVFIKGGRTLSETVTLHSRGAHHAHLLLPLSSLPYPPSSEPRWHFCATHGAMGGLCDEHDPDPLPPPKPAPVARQAALAHVPIIVTAGARHHQTLWLLRADPSLYCINTYSATGFSKRVFHPSRVLRGSVQVQWGYAVTLDFVREALAVWPEDVRDTNIVIYDYWLYTFARRQRECLYPEVSRVFHYGKGTNAGGHVSERAFIDKPLLREANVQLDAVERLRLPVWRQDLARNISQAKTLSGNPCGASFLPHPPAPFRHYVFYYRLDVMPDGTSDMTQAFHLHRCVGGWAFSEQGQHEGVSVVTVGLHTTLYLVGVPYSSYSHLSPPATEVWDVNRIPEEQFLIVEANELHKNEFTPVIANKEVDEDSLLHLLSRPVPSHSTQTNSTAPLKHWHRSPSDQHFRLYTRRASVTQP</sequence>
<name>A0A5B7EGT8_PORTR</name>
<organism evidence="1 2">
    <name type="scientific">Portunus trituberculatus</name>
    <name type="common">Swimming crab</name>
    <name type="synonym">Neptunus trituberculatus</name>
    <dbReference type="NCBI Taxonomy" id="210409"/>
    <lineage>
        <taxon>Eukaryota</taxon>
        <taxon>Metazoa</taxon>
        <taxon>Ecdysozoa</taxon>
        <taxon>Arthropoda</taxon>
        <taxon>Crustacea</taxon>
        <taxon>Multicrustacea</taxon>
        <taxon>Malacostraca</taxon>
        <taxon>Eumalacostraca</taxon>
        <taxon>Eucarida</taxon>
        <taxon>Decapoda</taxon>
        <taxon>Pleocyemata</taxon>
        <taxon>Brachyura</taxon>
        <taxon>Eubrachyura</taxon>
        <taxon>Portunoidea</taxon>
        <taxon>Portunidae</taxon>
        <taxon>Portuninae</taxon>
        <taxon>Portunus</taxon>
    </lineage>
</organism>
<protein>
    <submittedName>
        <fullName evidence="1">Protein O-linked-mannose beta-1,2-N-acetylglucosaminyltransferase 1</fullName>
    </submittedName>
</protein>
<evidence type="ECO:0000313" key="1">
    <source>
        <dbReference type="EMBL" id="MPC32273.1"/>
    </source>
</evidence>
<evidence type="ECO:0000313" key="2">
    <source>
        <dbReference type="Proteomes" id="UP000324222"/>
    </source>
</evidence>
<dbReference type="OrthoDB" id="6347966at2759"/>
<gene>
    <name evidence="1" type="primary">POMGNT1_3</name>
    <name evidence="1" type="ORF">E2C01_025582</name>
</gene>
<dbReference type="InterPro" id="IPR029044">
    <property type="entry name" value="Nucleotide-diphossugar_trans"/>
</dbReference>
<comment type="caution">
    <text evidence="1">The sequence shown here is derived from an EMBL/GenBank/DDBJ whole genome shotgun (WGS) entry which is preliminary data.</text>
</comment>
<dbReference type="AlphaFoldDB" id="A0A5B7EGT8"/>
<keyword evidence="1" id="KW-0808">Transferase</keyword>
<dbReference type="GO" id="GO:0016266">
    <property type="term" value="P:protein O-linked glycosylation via N-acetyl-galactosamine"/>
    <property type="evidence" value="ECO:0007669"/>
    <property type="project" value="TreeGrafter"/>
</dbReference>
<dbReference type="GO" id="GO:0047223">
    <property type="term" value="F:beta-1,3-galactosyl-O-glycosyl-glycoprotein beta-1,3-N-acetylglucosaminyltransferase activity"/>
    <property type="evidence" value="ECO:0007669"/>
    <property type="project" value="TreeGrafter"/>
</dbReference>